<dbReference type="Pfam" id="PF10144">
    <property type="entry name" value="SMP_2"/>
    <property type="match status" value="1"/>
</dbReference>
<reference evidence="8 9" key="1">
    <citation type="submission" date="2019-03" db="EMBL/GenBank/DDBJ databases">
        <title>Genomic Encyclopedia of Type Strains, Phase IV (KMG-IV): sequencing the most valuable type-strain genomes for metagenomic binning, comparative biology and taxonomic classification.</title>
        <authorList>
            <person name="Goeker M."/>
        </authorList>
    </citation>
    <scope>NUCLEOTIDE SEQUENCE [LARGE SCALE GENOMIC DNA]</scope>
    <source>
        <strain evidence="8 9">DSM 28231</strain>
    </source>
</reference>
<evidence type="ECO:0000256" key="2">
    <source>
        <dbReference type="ARBA" id="ARBA00005362"/>
    </source>
</evidence>
<gene>
    <name evidence="8" type="ORF">EV697_104148</name>
</gene>
<keyword evidence="9" id="KW-1185">Reference proteome</keyword>
<dbReference type="RefSeq" id="WP_132023962.1">
    <property type="nucleotide sequence ID" value="NZ_CP016605.1"/>
</dbReference>
<dbReference type="EMBL" id="SLXI01000004">
    <property type="protein sequence ID" value="TCP12338.1"/>
    <property type="molecule type" value="Genomic_DNA"/>
</dbReference>
<dbReference type="OrthoDB" id="5685444at2"/>
<evidence type="ECO:0000256" key="6">
    <source>
        <dbReference type="ARBA" id="ARBA00023136"/>
    </source>
</evidence>
<keyword evidence="5 7" id="KW-1133">Transmembrane helix</keyword>
<accession>A0A4V2SJ08</accession>
<evidence type="ECO:0000256" key="7">
    <source>
        <dbReference type="SAM" id="Phobius"/>
    </source>
</evidence>
<name>A0A4V2SJ08_9PAST</name>
<comment type="similarity">
    <text evidence="2">Belongs to the Smp family.</text>
</comment>
<evidence type="ECO:0000256" key="5">
    <source>
        <dbReference type="ARBA" id="ARBA00022989"/>
    </source>
</evidence>
<feature type="transmembrane region" description="Helical" evidence="7">
    <location>
        <begin position="12"/>
        <end position="32"/>
    </location>
</feature>
<sequence length="227" mass="26268">MYSVKEKFKKIAMLMGIILICSITLIIIFFGVSQFKTGSQLSGIKQISNLSHLLIRQQANLFSILLMNNATSEQLSEALETFTKEEFVIDASIYATNGELLTKSENMVMLDHLGLLQQDKHNDVNKGRQQIVEPIYSRNGIEGFLRVSFDTQYNQKIENMIDKISLRLYAEFIIVFLIGIILASSIHTFLKGYYRSTLKENNDSERYIMPKRSSSISFHRRRKRFYK</sequence>
<evidence type="ECO:0000256" key="1">
    <source>
        <dbReference type="ARBA" id="ARBA00004236"/>
    </source>
</evidence>
<keyword evidence="6 7" id="KW-0472">Membrane</keyword>
<evidence type="ECO:0000256" key="3">
    <source>
        <dbReference type="ARBA" id="ARBA00022475"/>
    </source>
</evidence>
<evidence type="ECO:0000313" key="9">
    <source>
        <dbReference type="Proteomes" id="UP000294841"/>
    </source>
</evidence>
<protein>
    <submittedName>
        <fullName evidence="8">Membrane protein</fullName>
    </submittedName>
</protein>
<keyword evidence="3" id="KW-1003">Cell membrane</keyword>
<proteinExistence type="inferred from homology"/>
<evidence type="ECO:0000256" key="4">
    <source>
        <dbReference type="ARBA" id="ARBA00022692"/>
    </source>
</evidence>
<feature type="transmembrane region" description="Helical" evidence="7">
    <location>
        <begin position="168"/>
        <end position="190"/>
    </location>
</feature>
<comment type="subcellular location">
    <subcellularLocation>
        <location evidence="1">Cell membrane</location>
    </subcellularLocation>
</comment>
<keyword evidence="4 7" id="KW-0812">Transmembrane</keyword>
<dbReference type="GO" id="GO:0005886">
    <property type="term" value="C:plasma membrane"/>
    <property type="evidence" value="ECO:0007669"/>
    <property type="project" value="UniProtKB-SubCell"/>
</dbReference>
<evidence type="ECO:0000313" key="8">
    <source>
        <dbReference type="EMBL" id="TCP12338.1"/>
    </source>
</evidence>
<organism evidence="8 9">
    <name type="scientific">Bisgaardia hudsonensis</name>
    <dbReference type="NCBI Taxonomy" id="109472"/>
    <lineage>
        <taxon>Bacteria</taxon>
        <taxon>Pseudomonadati</taxon>
        <taxon>Pseudomonadota</taxon>
        <taxon>Gammaproteobacteria</taxon>
        <taxon>Pasteurellales</taxon>
        <taxon>Pasteurellaceae</taxon>
        <taxon>Bisgaardia</taxon>
    </lineage>
</organism>
<dbReference type="InterPro" id="IPR019305">
    <property type="entry name" value="Uncharacterised_Smp"/>
</dbReference>
<comment type="caution">
    <text evidence="8">The sequence shown here is derived from an EMBL/GenBank/DDBJ whole genome shotgun (WGS) entry which is preliminary data.</text>
</comment>
<dbReference type="Proteomes" id="UP000294841">
    <property type="component" value="Unassembled WGS sequence"/>
</dbReference>
<dbReference type="AlphaFoldDB" id="A0A4V2SJ08"/>